<evidence type="ECO:0000256" key="3">
    <source>
        <dbReference type="ARBA" id="ARBA00022771"/>
    </source>
</evidence>
<feature type="region of interest" description="Disordered" evidence="6">
    <location>
        <begin position="79"/>
        <end position="111"/>
    </location>
</feature>
<dbReference type="Gene3D" id="3.30.160.60">
    <property type="entry name" value="Classic Zinc Finger"/>
    <property type="match status" value="5"/>
</dbReference>
<evidence type="ECO:0000256" key="5">
    <source>
        <dbReference type="PROSITE-ProRule" id="PRU01371"/>
    </source>
</evidence>
<sequence>IFNRDVPLGMSVKVHVAPSPHLWSVVKKMHLKTGKVASGRHRPDTATLEKPIILDPGLLRKVDMTRLTRDRLLTIENLINTPKKTKTSPKPKEKPGKSTIRSKSREGNTDSWVDEEISSIGDFKRKNSRVINTTFRVRSHVRKGLREVFSSPTQLQISSTPEKELVKSKSPKAKETQKNRDKKSVEDVFGTLIVNETLVPSPCNTCGRSERPERLHAHPSMPQNKRSKLKDDQENTAVMQQKNSVTKPMAMKFRSGKSRGEKHPDVERPQEKIKSPVQKDTKEEQKKTVPLIRRETFKIERGPKPVITVEKKMSQPSPSPTRKLAVPPNPPPRRQALPRTPEKETPREEPPATPSEMSNPPVVHSGSPRRPRTITCYLCQKQFGTASYPLHEPQCLQKWQRENQTLAVPQPEPSQPLPRRPSEDGVLDHAWEVAKATMVSCDRCSKTFLPHRLEAHQRVCGSQTSLVMKPSLPKQAQEWDSDRDDRSERSVLLEGPTSIHCHICGRIFNKNAIDHHEQQCLKRWQLEHSRDSSSSCPASATSSPPGSHQSTPTRRRLVLCYLCGRQFGSASIAIHEPQCLRRWRQENERLPPTQRRAEPIKPDVIYDSETGQVDYAATEDAQWQCHLVQLVPCARCGRTFNPDRVSVHEKCCKGPAKH</sequence>
<dbReference type="InterPro" id="IPR049899">
    <property type="entry name" value="Znf_C2HC_C3H"/>
</dbReference>
<keyword evidence="2" id="KW-0677">Repeat</keyword>
<dbReference type="InterPro" id="IPR026319">
    <property type="entry name" value="ZC2HC1A/B-like"/>
</dbReference>
<evidence type="ECO:0000256" key="2">
    <source>
        <dbReference type="ARBA" id="ARBA00022737"/>
    </source>
</evidence>
<feature type="region of interest" description="Disordered" evidence="6">
    <location>
        <begin position="532"/>
        <end position="551"/>
    </location>
</feature>
<feature type="non-terminal residue" evidence="8">
    <location>
        <position position="1"/>
    </location>
</feature>
<dbReference type="EMBL" id="GECZ01026730">
    <property type="protein sequence ID" value="JAS43039.1"/>
    <property type="molecule type" value="Transcribed_RNA"/>
</dbReference>
<feature type="compositionally biased region" description="Low complexity" evidence="6">
    <location>
        <begin position="532"/>
        <end position="547"/>
    </location>
</feature>
<evidence type="ECO:0000259" key="7">
    <source>
        <dbReference type="PROSITE" id="PS52027"/>
    </source>
</evidence>
<evidence type="ECO:0000313" key="8">
    <source>
        <dbReference type="EMBL" id="JAS43039.1"/>
    </source>
</evidence>
<feature type="compositionally biased region" description="Polar residues" evidence="6">
    <location>
        <begin position="150"/>
        <end position="160"/>
    </location>
</feature>
<feature type="compositionally biased region" description="Basic and acidic residues" evidence="6">
    <location>
        <begin position="161"/>
        <end position="184"/>
    </location>
</feature>
<feature type="region of interest" description="Disordered" evidence="6">
    <location>
        <begin position="150"/>
        <end position="184"/>
    </location>
</feature>
<reference evidence="8" key="1">
    <citation type="submission" date="2015-11" db="EMBL/GenBank/DDBJ databases">
        <title>De novo transcriptome assembly of four potential Pierce s Disease insect vectors from Arizona vineyards.</title>
        <authorList>
            <person name="Tassone E.E."/>
        </authorList>
    </citation>
    <scope>NUCLEOTIDE SEQUENCE</scope>
</reference>
<organism evidence="8">
    <name type="scientific">Cuerna arida</name>
    <dbReference type="NCBI Taxonomy" id="1464854"/>
    <lineage>
        <taxon>Eukaryota</taxon>
        <taxon>Metazoa</taxon>
        <taxon>Ecdysozoa</taxon>
        <taxon>Arthropoda</taxon>
        <taxon>Hexapoda</taxon>
        <taxon>Insecta</taxon>
        <taxon>Pterygota</taxon>
        <taxon>Neoptera</taxon>
        <taxon>Paraneoptera</taxon>
        <taxon>Hemiptera</taxon>
        <taxon>Auchenorrhyncha</taxon>
        <taxon>Membracoidea</taxon>
        <taxon>Cicadellidae</taxon>
        <taxon>Cicadellinae</taxon>
        <taxon>Proconiini</taxon>
        <taxon>Cuerna</taxon>
    </lineage>
</organism>
<dbReference type="PANTHER" id="PTHR13555:SF68">
    <property type="entry name" value="ZINC FINGER PROTEIN 474"/>
    <property type="match status" value="1"/>
</dbReference>
<feature type="region of interest" description="Disordered" evidence="6">
    <location>
        <begin position="199"/>
        <end position="370"/>
    </location>
</feature>
<feature type="compositionally biased region" description="Polar residues" evidence="6">
    <location>
        <begin position="235"/>
        <end position="246"/>
    </location>
</feature>
<feature type="domain" description="C2HC/C3H-type" evidence="7">
    <location>
        <begin position="629"/>
        <end position="658"/>
    </location>
</feature>
<gene>
    <name evidence="8" type="ORF">g.13463</name>
</gene>
<feature type="domain" description="C2HC/C3H-type" evidence="7">
    <location>
        <begin position="372"/>
        <end position="401"/>
    </location>
</feature>
<feature type="compositionally biased region" description="Basic and acidic residues" evidence="6">
    <location>
        <begin position="340"/>
        <end position="350"/>
    </location>
</feature>
<keyword evidence="4" id="KW-0862">Zinc</keyword>
<name>A0A1B6EYG0_9HEMI</name>
<proteinExistence type="predicted"/>
<dbReference type="AlphaFoldDB" id="A0A1B6EYG0"/>
<dbReference type="Pfam" id="PF13913">
    <property type="entry name" value="zf-C2HC_2"/>
    <property type="match status" value="5"/>
</dbReference>
<protein>
    <recommendedName>
        <fullName evidence="7">C2HC/C3H-type domain-containing protein</fullName>
    </recommendedName>
</protein>
<keyword evidence="3 5" id="KW-0863">Zinc-finger</keyword>
<dbReference type="PROSITE" id="PS52027">
    <property type="entry name" value="ZF_C2HC_C3H"/>
    <property type="match status" value="3"/>
</dbReference>
<evidence type="ECO:0000256" key="1">
    <source>
        <dbReference type="ARBA" id="ARBA00022723"/>
    </source>
</evidence>
<feature type="compositionally biased region" description="Basic and acidic residues" evidence="6">
    <location>
        <begin position="258"/>
        <end position="313"/>
    </location>
</feature>
<keyword evidence="1" id="KW-0479">Metal-binding</keyword>
<feature type="domain" description="C2HC/C3H-type" evidence="7">
    <location>
        <begin position="556"/>
        <end position="585"/>
    </location>
</feature>
<evidence type="ECO:0000256" key="6">
    <source>
        <dbReference type="SAM" id="MobiDB-lite"/>
    </source>
</evidence>
<dbReference type="PANTHER" id="PTHR13555">
    <property type="entry name" value="C2H2 ZINC FINGER CGI-62-RELATED"/>
    <property type="match status" value="1"/>
</dbReference>
<evidence type="ECO:0000256" key="4">
    <source>
        <dbReference type="ARBA" id="ARBA00022833"/>
    </source>
</evidence>
<accession>A0A1B6EYG0</accession>
<dbReference type="GO" id="GO:0008270">
    <property type="term" value="F:zinc ion binding"/>
    <property type="evidence" value="ECO:0007669"/>
    <property type="project" value="UniProtKB-KW"/>
</dbReference>